<evidence type="ECO:0000313" key="2">
    <source>
        <dbReference type="EMBL" id="QPR31088.1"/>
    </source>
</evidence>
<dbReference type="Gene3D" id="2.40.128.270">
    <property type="match status" value="1"/>
</dbReference>
<evidence type="ECO:0000313" key="4">
    <source>
        <dbReference type="Proteomes" id="UP000594774"/>
    </source>
</evidence>
<feature type="signal peptide" evidence="1">
    <location>
        <begin position="1"/>
        <end position="24"/>
    </location>
</feature>
<proteinExistence type="predicted"/>
<evidence type="ECO:0000313" key="5">
    <source>
        <dbReference type="Proteomes" id="UP000595198"/>
    </source>
</evidence>
<gene>
    <name evidence="2" type="ORF">I6G95_00965</name>
    <name evidence="3" type="ORF">I6H48_01555</name>
</gene>
<evidence type="ECO:0000256" key="1">
    <source>
        <dbReference type="SAM" id="SignalP"/>
    </source>
</evidence>
<keyword evidence="5" id="KW-1185">Reference proteome</keyword>
<accession>A0AB37GHP4</accession>
<sequence>MGRSGKKAVAAVAVVAAASMTATACQGKPAAEIVGKQWQITAIFDDPNLPHGVPDGTQAPTITLGQTTYTFADSCGNGSGSLQWKGEAVEFGAPEQTRSLDCSDQAQTYSERFHKIVAGEFAYKQDNNGLRMREIKDAKPGEDRCGWTATTSGYTEGR</sequence>
<evidence type="ECO:0000313" key="3">
    <source>
        <dbReference type="EMBL" id="QQB82965.1"/>
    </source>
</evidence>
<feature type="chain" id="PRO_5044339613" evidence="1">
    <location>
        <begin position="25"/>
        <end position="158"/>
    </location>
</feature>
<dbReference type="Proteomes" id="UP000595198">
    <property type="component" value="Chromosome"/>
</dbReference>
<dbReference type="EMBL" id="CP065628">
    <property type="protein sequence ID" value="QPR31088.1"/>
    <property type="molecule type" value="Genomic_DNA"/>
</dbReference>
<name>A0AB37GHP4_CORAY</name>
<dbReference type="EMBL" id="CP066023">
    <property type="protein sequence ID" value="QQB82965.1"/>
    <property type="molecule type" value="Genomic_DNA"/>
</dbReference>
<dbReference type="PROSITE" id="PS51257">
    <property type="entry name" value="PROKAR_LIPOPROTEIN"/>
    <property type="match status" value="1"/>
</dbReference>
<dbReference type="Proteomes" id="UP000594774">
    <property type="component" value="Chromosome"/>
</dbReference>
<dbReference type="RefSeq" id="WP_197914918.1">
    <property type="nucleotide sequence ID" value="NZ_CP065628.1"/>
</dbReference>
<keyword evidence="1" id="KW-0732">Signal</keyword>
<dbReference type="AlphaFoldDB" id="A0AB37GHP4"/>
<dbReference type="InterPro" id="IPR038670">
    <property type="entry name" value="HslJ-like_sf"/>
</dbReference>
<protein>
    <submittedName>
        <fullName evidence="2">META domain-containing protein</fullName>
    </submittedName>
</protein>
<reference evidence="4 5" key="1">
    <citation type="submission" date="2020-12" db="EMBL/GenBank/DDBJ databases">
        <title>FDA dAtabase for Regulatory Grade micrObial Sequences (FDA-ARGOS): Supporting development and validation of Infectious Disease Dx tests.</title>
        <authorList>
            <person name="Sproer C."/>
            <person name="Gronow S."/>
            <person name="Severitt S."/>
            <person name="Schroder I."/>
            <person name="Tallon L."/>
            <person name="Sadzewicz L."/>
            <person name="Zhao X."/>
            <person name="Boylan J."/>
            <person name="Ott S."/>
            <person name="Bowen H."/>
            <person name="Vavikolanu K."/>
            <person name="Mehta A."/>
            <person name="Aluvathingal J."/>
            <person name="Nadendla S."/>
            <person name="Lowell S."/>
            <person name="Myers T."/>
            <person name="Yan Y."/>
            <person name="Sichtig H."/>
        </authorList>
    </citation>
    <scope>NUCLEOTIDE SEQUENCE [LARGE SCALE GENOMIC DNA]</scope>
    <source>
        <strain evidence="2 4">FDAARGOS_938</strain>
        <strain evidence="3 5">FDAARGOS_991</strain>
    </source>
</reference>
<organism evidence="2 4">
    <name type="scientific">Corynebacterium amycolatum</name>
    <dbReference type="NCBI Taxonomy" id="43765"/>
    <lineage>
        <taxon>Bacteria</taxon>
        <taxon>Bacillati</taxon>
        <taxon>Actinomycetota</taxon>
        <taxon>Actinomycetes</taxon>
        <taxon>Mycobacteriales</taxon>
        <taxon>Corynebacteriaceae</taxon>
        <taxon>Corynebacterium</taxon>
    </lineage>
</organism>